<comment type="caution">
    <text evidence="2">The sequence shown here is derived from an EMBL/GenBank/DDBJ whole genome shotgun (WGS) entry which is preliminary data.</text>
</comment>
<evidence type="ECO:0000313" key="3">
    <source>
        <dbReference type="Proteomes" id="UP000007148"/>
    </source>
</evidence>
<dbReference type="HOGENOM" id="CLU_1175827_0_0_1"/>
<sequence>MQAWEDPQPRDPESLPNAAVFENAMDEWVSLERANCLAVNELIGLRKAYQELWDDYDAQKTEIGDLKREVAMLKKRTRDGNAQIERCLVLKSLDIVLKHRLSGNVDCELGGKTDGHRAIAYTGGKPLQECLQELRASHQAEVVEFAAERKKFADHYLEWNAFRTWWFGFREMPGVANLVRKYEDSRRRKGASFAKSVGSSGTSLERSSGYKATKSKPNCAGSGGSTVEDDQMEGHE</sequence>
<feature type="region of interest" description="Disordered" evidence="1">
    <location>
        <begin position="191"/>
        <end position="236"/>
    </location>
</feature>
<keyword evidence="3" id="KW-1185">Reference proteome</keyword>
<gene>
    <name evidence="2" type="ORF">PIIN_09257</name>
</gene>
<dbReference type="InParanoid" id="G4TVD0"/>
<dbReference type="AlphaFoldDB" id="G4TVD0"/>
<accession>G4TVD0</accession>
<protein>
    <submittedName>
        <fullName evidence="2">Uncharacterized protein</fullName>
    </submittedName>
</protein>
<evidence type="ECO:0000256" key="1">
    <source>
        <dbReference type="SAM" id="MobiDB-lite"/>
    </source>
</evidence>
<organism evidence="2 3">
    <name type="scientific">Serendipita indica (strain DSM 11827)</name>
    <name type="common">Root endophyte fungus</name>
    <name type="synonym">Piriformospora indica</name>
    <dbReference type="NCBI Taxonomy" id="1109443"/>
    <lineage>
        <taxon>Eukaryota</taxon>
        <taxon>Fungi</taxon>
        <taxon>Dikarya</taxon>
        <taxon>Basidiomycota</taxon>
        <taxon>Agaricomycotina</taxon>
        <taxon>Agaricomycetes</taxon>
        <taxon>Sebacinales</taxon>
        <taxon>Serendipitaceae</taxon>
        <taxon>Serendipita</taxon>
    </lineage>
</organism>
<feature type="compositionally biased region" description="Acidic residues" evidence="1">
    <location>
        <begin position="227"/>
        <end position="236"/>
    </location>
</feature>
<name>G4TVD0_SERID</name>
<feature type="compositionally biased region" description="Polar residues" evidence="1">
    <location>
        <begin position="197"/>
        <end position="206"/>
    </location>
</feature>
<dbReference type="Proteomes" id="UP000007148">
    <property type="component" value="Unassembled WGS sequence"/>
</dbReference>
<reference evidence="2 3" key="1">
    <citation type="journal article" date="2011" name="PLoS Pathog.">
        <title>Endophytic Life Strategies Decoded by Genome and Transcriptome Analyses of the Mutualistic Root Symbiont Piriformospora indica.</title>
        <authorList>
            <person name="Zuccaro A."/>
            <person name="Lahrmann U."/>
            <person name="Guldener U."/>
            <person name="Langen G."/>
            <person name="Pfiffi S."/>
            <person name="Biedenkopf D."/>
            <person name="Wong P."/>
            <person name="Samans B."/>
            <person name="Grimm C."/>
            <person name="Basiewicz M."/>
            <person name="Murat C."/>
            <person name="Martin F."/>
            <person name="Kogel K.H."/>
        </authorList>
    </citation>
    <scope>NUCLEOTIDE SEQUENCE [LARGE SCALE GENOMIC DNA]</scope>
    <source>
        <strain evidence="2 3">DSM 11827</strain>
    </source>
</reference>
<evidence type="ECO:0000313" key="2">
    <source>
        <dbReference type="EMBL" id="CCA75273.1"/>
    </source>
</evidence>
<dbReference type="EMBL" id="CAFZ01000422">
    <property type="protein sequence ID" value="CCA75273.1"/>
    <property type="molecule type" value="Genomic_DNA"/>
</dbReference>
<proteinExistence type="predicted"/>